<comment type="caution">
    <text evidence="6">The sequence shown here is derived from an EMBL/GenBank/DDBJ whole genome shotgun (WGS) entry which is preliminary data.</text>
</comment>
<name>A0A3L8PPS7_9ACTN</name>
<keyword evidence="3" id="KW-0804">Transcription</keyword>
<sequence length="371" mass="40641">MSAPRLRVAAQEDVSVKAKPRGRASGNAARDQLSTAGERAWSYALDGEHALASRWLQLGRTVAGTGTGRRPVPGALLSSAHLALDRLDWSPFDEALADLETISIRSRVHREFILYLRARAALVRGEQQRLLRQFSRRRQYGRNSRSTPGSVLAQYAEADLALSCGDIPRARMAIPRGEATTYLSDLLMARVALAEGHPESAIRRLSASKWLERAPRRGRIDLRLALASALDRAGDSVGGTRVVREALTQTGAPQQIAFSLATTERPTIERAIQQDPAVSAALSWFATTLYVPPFTTESGAPVPLSRREYTVLKLLATGMTAAEIAETLIVSVHTVRNQTQRIYRKLNVSSRDQAIRVAWRHGLLRVGEDGG</sequence>
<feature type="domain" description="HTH luxR-type" evidence="5">
    <location>
        <begin position="297"/>
        <end position="362"/>
    </location>
</feature>
<evidence type="ECO:0000313" key="7">
    <source>
        <dbReference type="Proteomes" id="UP000282515"/>
    </source>
</evidence>
<accession>A0A3L8PPS7</accession>
<feature type="region of interest" description="Disordered" evidence="4">
    <location>
        <begin position="1"/>
        <end position="31"/>
    </location>
</feature>
<dbReference type="CDD" id="cd06170">
    <property type="entry name" value="LuxR_C_like"/>
    <property type="match status" value="1"/>
</dbReference>
<dbReference type="PANTHER" id="PTHR44688:SF16">
    <property type="entry name" value="DNA-BINDING TRANSCRIPTIONAL ACTIVATOR DEVR_DOSR"/>
    <property type="match status" value="1"/>
</dbReference>
<dbReference type="PROSITE" id="PS50043">
    <property type="entry name" value="HTH_LUXR_2"/>
    <property type="match status" value="1"/>
</dbReference>
<evidence type="ECO:0000313" key="6">
    <source>
        <dbReference type="EMBL" id="RLV57386.1"/>
    </source>
</evidence>
<dbReference type="EMBL" id="RDBF01000001">
    <property type="protein sequence ID" value="RLV57386.1"/>
    <property type="molecule type" value="Genomic_DNA"/>
</dbReference>
<dbReference type="OrthoDB" id="134985at2"/>
<evidence type="ECO:0000259" key="5">
    <source>
        <dbReference type="PROSITE" id="PS50043"/>
    </source>
</evidence>
<evidence type="ECO:0000256" key="2">
    <source>
        <dbReference type="ARBA" id="ARBA00023125"/>
    </source>
</evidence>
<dbReference type="GO" id="GO:0003677">
    <property type="term" value="F:DNA binding"/>
    <property type="evidence" value="ECO:0007669"/>
    <property type="project" value="UniProtKB-KW"/>
</dbReference>
<keyword evidence="2" id="KW-0238">DNA-binding</keyword>
<dbReference type="SMART" id="SM00421">
    <property type="entry name" value="HTH_LUXR"/>
    <property type="match status" value="1"/>
</dbReference>
<dbReference type="InterPro" id="IPR036388">
    <property type="entry name" value="WH-like_DNA-bd_sf"/>
</dbReference>
<evidence type="ECO:0000256" key="3">
    <source>
        <dbReference type="ARBA" id="ARBA00023163"/>
    </source>
</evidence>
<dbReference type="PRINTS" id="PR00038">
    <property type="entry name" value="HTHLUXR"/>
</dbReference>
<proteinExistence type="predicted"/>
<dbReference type="PROSITE" id="PS00622">
    <property type="entry name" value="HTH_LUXR_1"/>
    <property type="match status" value="1"/>
</dbReference>
<organism evidence="6 7">
    <name type="scientific">Aeromicrobium phragmitis</name>
    <dbReference type="NCBI Taxonomy" id="2478914"/>
    <lineage>
        <taxon>Bacteria</taxon>
        <taxon>Bacillati</taxon>
        <taxon>Actinomycetota</taxon>
        <taxon>Actinomycetes</taxon>
        <taxon>Propionibacteriales</taxon>
        <taxon>Nocardioidaceae</taxon>
        <taxon>Aeromicrobium</taxon>
    </lineage>
</organism>
<dbReference type="Pfam" id="PF00196">
    <property type="entry name" value="GerE"/>
    <property type="match status" value="1"/>
</dbReference>
<keyword evidence="7" id="KW-1185">Reference proteome</keyword>
<dbReference type="AlphaFoldDB" id="A0A3L8PPS7"/>
<dbReference type="SUPFAM" id="SSF46894">
    <property type="entry name" value="C-terminal effector domain of the bipartite response regulators"/>
    <property type="match status" value="1"/>
</dbReference>
<gene>
    <name evidence="6" type="ORF">D9V41_01750</name>
</gene>
<dbReference type="PANTHER" id="PTHR44688">
    <property type="entry name" value="DNA-BINDING TRANSCRIPTIONAL ACTIVATOR DEVR_DOSR"/>
    <property type="match status" value="1"/>
</dbReference>
<dbReference type="Proteomes" id="UP000282515">
    <property type="component" value="Unassembled WGS sequence"/>
</dbReference>
<dbReference type="InterPro" id="IPR000792">
    <property type="entry name" value="Tscrpt_reg_LuxR_C"/>
</dbReference>
<reference evidence="6 7" key="1">
    <citation type="submission" date="2018-10" db="EMBL/GenBank/DDBJ databases">
        <title>Aeromicrobium sp. 9W16Y-2 whole genome shotgun sequence.</title>
        <authorList>
            <person name="Li F."/>
        </authorList>
    </citation>
    <scope>NUCLEOTIDE SEQUENCE [LARGE SCALE GENOMIC DNA]</scope>
    <source>
        <strain evidence="6 7">9W16Y-2</strain>
    </source>
</reference>
<keyword evidence="1" id="KW-0805">Transcription regulation</keyword>
<dbReference type="GO" id="GO:0006355">
    <property type="term" value="P:regulation of DNA-templated transcription"/>
    <property type="evidence" value="ECO:0007669"/>
    <property type="project" value="InterPro"/>
</dbReference>
<evidence type="ECO:0000256" key="4">
    <source>
        <dbReference type="SAM" id="MobiDB-lite"/>
    </source>
</evidence>
<evidence type="ECO:0000256" key="1">
    <source>
        <dbReference type="ARBA" id="ARBA00023015"/>
    </source>
</evidence>
<dbReference type="InterPro" id="IPR016032">
    <property type="entry name" value="Sig_transdc_resp-reg_C-effctor"/>
</dbReference>
<dbReference type="Gene3D" id="1.10.10.10">
    <property type="entry name" value="Winged helix-like DNA-binding domain superfamily/Winged helix DNA-binding domain"/>
    <property type="match status" value="1"/>
</dbReference>
<protein>
    <recommendedName>
        <fullName evidence="5">HTH luxR-type domain-containing protein</fullName>
    </recommendedName>
</protein>